<dbReference type="PRINTS" id="PR00469">
    <property type="entry name" value="PNDRDTASEII"/>
</dbReference>
<evidence type="ECO:0000256" key="1">
    <source>
        <dbReference type="ARBA" id="ARBA00009333"/>
    </source>
</evidence>
<comment type="similarity">
    <text evidence="1">Belongs to the class-II pyridine nucleotide-disulfide oxidoreductase family.</text>
</comment>
<dbReference type="GO" id="GO:0097237">
    <property type="term" value="P:cellular response to toxic substance"/>
    <property type="evidence" value="ECO:0007669"/>
    <property type="project" value="UniProtKB-ARBA"/>
</dbReference>
<dbReference type="SUPFAM" id="SSF51905">
    <property type="entry name" value="FAD/NAD(P)-binding domain"/>
    <property type="match status" value="1"/>
</dbReference>
<keyword evidence="2" id="KW-0285">Flavoprotein</keyword>
<dbReference type="Gene3D" id="3.50.50.60">
    <property type="entry name" value="FAD/NAD(P)-binding domain"/>
    <property type="match status" value="2"/>
</dbReference>
<proteinExistence type="inferred from homology"/>
<accession>A0A6G1JK91</accession>
<dbReference type="PANTHER" id="PTHR48105">
    <property type="entry name" value="THIOREDOXIN REDUCTASE 1-RELATED-RELATED"/>
    <property type="match status" value="1"/>
</dbReference>
<dbReference type="AlphaFoldDB" id="A0A6G1JK91"/>
<organism evidence="5 6">
    <name type="scientific">Lentithecium fluviatile CBS 122367</name>
    <dbReference type="NCBI Taxonomy" id="1168545"/>
    <lineage>
        <taxon>Eukaryota</taxon>
        <taxon>Fungi</taxon>
        <taxon>Dikarya</taxon>
        <taxon>Ascomycota</taxon>
        <taxon>Pezizomycotina</taxon>
        <taxon>Dothideomycetes</taxon>
        <taxon>Pleosporomycetidae</taxon>
        <taxon>Pleosporales</taxon>
        <taxon>Massarineae</taxon>
        <taxon>Lentitheciaceae</taxon>
        <taxon>Lentithecium</taxon>
    </lineage>
</organism>
<name>A0A6G1JK91_9PLEO</name>
<dbReference type="PRINTS" id="PR00368">
    <property type="entry name" value="FADPNR"/>
</dbReference>
<keyword evidence="3" id="KW-0560">Oxidoreductase</keyword>
<evidence type="ECO:0000256" key="2">
    <source>
        <dbReference type="ARBA" id="ARBA00022630"/>
    </source>
</evidence>
<protein>
    <submittedName>
        <fullName evidence="5">FAD/NAD(P)-binding domain-containing protein</fullName>
    </submittedName>
</protein>
<dbReference type="InterPro" id="IPR023753">
    <property type="entry name" value="FAD/NAD-binding_dom"/>
</dbReference>
<dbReference type="Pfam" id="PF07992">
    <property type="entry name" value="Pyr_redox_2"/>
    <property type="match status" value="1"/>
</dbReference>
<evidence type="ECO:0000313" key="5">
    <source>
        <dbReference type="EMBL" id="KAF2690573.1"/>
    </source>
</evidence>
<feature type="domain" description="FAD/NAD(P)-binding" evidence="4">
    <location>
        <begin position="10"/>
        <end position="298"/>
    </location>
</feature>
<gene>
    <name evidence="5" type="ORF">K458DRAFT_326310</name>
</gene>
<evidence type="ECO:0000256" key="3">
    <source>
        <dbReference type="ARBA" id="ARBA00023002"/>
    </source>
</evidence>
<evidence type="ECO:0000313" key="6">
    <source>
        <dbReference type="Proteomes" id="UP000799291"/>
    </source>
</evidence>
<keyword evidence="6" id="KW-1185">Reference proteome</keyword>
<dbReference type="Proteomes" id="UP000799291">
    <property type="component" value="Unassembled WGS sequence"/>
</dbReference>
<dbReference type="GO" id="GO:0016491">
    <property type="term" value="F:oxidoreductase activity"/>
    <property type="evidence" value="ECO:0007669"/>
    <property type="project" value="UniProtKB-KW"/>
</dbReference>
<reference evidence="5" key="1">
    <citation type="journal article" date="2020" name="Stud. Mycol.">
        <title>101 Dothideomycetes genomes: a test case for predicting lifestyles and emergence of pathogens.</title>
        <authorList>
            <person name="Haridas S."/>
            <person name="Albert R."/>
            <person name="Binder M."/>
            <person name="Bloem J."/>
            <person name="Labutti K."/>
            <person name="Salamov A."/>
            <person name="Andreopoulos B."/>
            <person name="Baker S."/>
            <person name="Barry K."/>
            <person name="Bills G."/>
            <person name="Bluhm B."/>
            <person name="Cannon C."/>
            <person name="Castanera R."/>
            <person name="Culley D."/>
            <person name="Daum C."/>
            <person name="Ezra D."/>
            <person name="Gonzalez J."/>
            <person name="Henrissat B."/>
            <person name="Kuo A."/>
            <person name="Liang C."/>
            <person name="Lipzen A."/>
            <person name="Lutzoni F."/>
            <person name="Magnuson J."/>
            <person name="Mondo S."/>
            <person name="Nolan M."/>
            <person name="Ohm R."/>
            <person name="Pangilinan J."/>
            <person name="Park H.-J."/>
            <person name="Ramirez L."/>
            <person name="Alfaro M."/>
            <person name="Sun H."/>
            <person name="Tritt A."/>
            <person name="Yoshinaga Y."/>
            <person name="Zwiers L.-H."/>
            <person name="Turgeon B."/>
            <person name="Goodwin S."/>
            <person name="Spatafora J."/>
            <person name="Crous P."/>
            <person name="Grigoriev I."/>
        </authorList>
    </citation>
    <scope>NUCLEOTIDE SEQUENCE</scope>
    <source>
        <strain evidence="5">CBS 122367</strain>
    </source>
</reference>
<dbReference type="InterPro" id="IPR036188">
    <property type="entry name" value="FAD/NAD-bd_sf"/>
</dbReference>
<dbReference type="EMBL" id="MU005570">
    <property type="protein sequence ID" value="KAF2690573.1"/>
    <property type="molecule type" value="Genomic_DNA"/>
</dbReference>
<feature type="non-terminal residue" evidence="5">
    <location>
        <position position="327"/>
    </location>
</feature>
<sequence>MIATQNNPVDVLIIGGGPAGLTAAISVARNVHSAIVFDSQDYRNVRTTHFHMLPTWDGRDPIHFRDAARENTLQNYDTISFEQVEICNVSKANDGLFWATDTKGSVWHGRSLVLATGVIDVMLDIPGFDECWGRSIFHCLFCHGYEQRGSESSGVLAIDDVAPIPFALHVSRNAAQMTEKVTIYTNGNKENAKSLRDSIGSMAPITVDHRKIVKFTLGQKSVGCTLTFEDGTTKDEAFIAHKPKHALKSSGLATQLGCEITAQGDIKASLPFGETTVSGCFAAGDNSSFLKTTPNAINVGSNAAAGVASHVQSRKYGQKSLGEYLRE</sequence>
<dbReference type="OrthoDB" id="10260355at2759"/>
<dbReference type="InterPro" id="IPR050097">
    <property type="entry name" value="Ferredoxin-NADP_redctase_2"/>
</dbReference>
<evidence type="ECO:0000259" key="4">
    <source>
        <dbReference type="Pfam" id="PF07992"/>
    </source>
</evidence>